<evidence type="ECO:0000313" key="3">
    <source>
        <dbReference type="Proteomes" id="UP000660554"/>
    </source>
</evidence>
<evidence type="ECO:0000313" key="2">
    <source>
        <dbReference type="EMBL" id="GHI12814.1"/>
    </source>
</evidence>
<dbReference type="NCBIfam" id="TIGR04268">
    <property type="entry name" value="FxSxx-COOH"/>
    <property type="match status" value="1"/>
</dbReference>
<proteinExistence type="predicted"/>
<evidence type="ECO:0008006" key="4">
    <source>
        <dbReference type="Google" id="ProtNLM"/>
    </source>
</evidence>
<name>A0ABQ3NJA8_STRVG</name>
<keyword evidence="3" id="KW-1185">Reference proteome</keyword>
<comment type="caution">
    <text evidence="2">The sequence shown here is derived from an EMBL/GenBank/DDBJ whole genome shotgun (WGS) entry which is preliminary data.</text>
</comment>
<feature type="region of interest" description="Disordered" evidence="1">
    <location>
        <begin position="1"/>
        <end position="21"/>
    </location>
</feature>
<dbReference type="EMBL" id="BNDV01000008">
    <property type="protein sequence ID" value="GHI12814.1"/>
    <property type="molecule type" value="Genomic_DNA"/>
</dbReference>
<dbReference type="Proteomes" id="UP000660554">
    <property type="component" value="Unassembled WGS sequence"/>
</dbReference>
<accession>A0ABQ3NJA8</accession>
<reference evidence="3" key="1">
    <citation type="submission" date="2020-09" db="EMBL/GenBank/DDBJ databases">
        <title>Whole genome shotgun sequence of Streptomyces cinnamonensis NBRC 15873.</title>
        <authorList>
            <person name="Komaki H."/>
            <person name="Tamura T."/>
        </authorList>
    </citation>
    <scope>NUCLEOTIDE SEQUENCE [LARGE SCALE GENOMIC DNA]</scope>
    <source>
        <strain evidence="3">NBRC 15873</strain>
    </source>
</reference>
<dbReference type="InterPro" id="IPR026334">
    <property type="entry name" value="FxSxx-COOH"/>
</dbReference>
<sequence length="66" mass="6803">MPIPYGFPEDGVVNTSATPPTSTVKARRVPLAKIDVETASAAATLGRVLPAESGRPVQAPIFNSAL</sequence>
<gene>
    <name evidence="2" type="ORF">Scinn_22770</name>
</gene>
<organism evidence="2 3">
    <name type="scientific">Streptomyces virginiae</name>
    <name type="common">Streptomyces cinnamonensis</name>
    <dbReference type="NCBI Taxonomy" id="1961"/>
    <lineage>
        <taxon>Bacteria</taxon>
        <taxon>Bacillati</taxon>
        <taxon>Actinomycetota</taxon>
        <taxon>Actinomycetes</taxon>
        <taxon>Kitasatosporales</taxon>
        <taxon>Streptomycetaceae</taxon>
        <taxon>Streptomyces</taxon>
    </lineage>
</organism>
<protein>
    <recommendedName>
        <fullName evidence="4">FXSXX-COOH protein</fullName>
    </recommendedName>
</protein>
<evidence type="ECO:0000256" key="1">
    <source>
        <dbReference type="SAM" id="MobiDB-lite"/>
    </source>
</evidence>